<accession>A0ABQ7GQX2</accession>
<evidence type="ECO:0000259" key="4">
    <source>
        <dbReference type="Pfam" id="PF02463"/>
    </source>
</evidence>
<dbReference type="Pfam" id="PF02463">
    <property type="entry name" value="SMC_N"/>
    <property type="match status" value="1"/>
</dbReference>
<evidence type="ECO:0000256" key="3">
    <source>
        <dbReference type="SAM" id="MobiDB-lite"/>
    </source>
</evidence>
<dbReference type="Gene3D" id="3.40.50.300">
    <property type="entry name" value="P-loop containing nucleotide triphosphate hydrolases"/>
    <property type="match status" value="1"/>
</dbReference>
<feature type="coiled-coil region" evidence="2">
    <location>
        <begin position="213"/>
        <end position="289"/>
    </location>
</feature>
<keyword evidence="1 2" id="KW-0175">Coiled coil</keyword>
<feature type="coiled-coil region" evidence="2">
    <location>
        <begin position="711"/>
        <end position="801"/>
    </location>
</feature>
<feature type="region of interest" description="Disordered" evidence="3">
    <location>
        <begin position="299"/>
        <end position="321"/>
    </location>
</feature>
<feature type="region of interest" description="Disordered" evidence="3">
    <location>
        <begin position="337"/>
        <end position="365"/>
    </location>
</feature>
<keyword evidence="6" id="KW-1185">Reference proteome</keyword>
<proteinExistence type="predicted"/>
<evidence type="ECO:0000256" key="1">
    <source>
        <dbReference type="ARBA" id="ARBA00023054"/>
    </source>
</evidence>
<feature type="coiled-coil region" evidence="2">
    <location>
        <begin position="124"/>
        <end position="189"/>
    </location>
</feature>
<name>A0ABQ7GQX2_DUNSA</name>
<dbReference type="SUPFAM" id="SSF75553">
    <property type="entry name" value="Smc hinge domain"/>
    <property type="match status" value="1"/>
</dbReference>
<evidence type="ECO:0000313" key="5">
    <source>
        <dbReference type="EMBL" id="KAF5836957.1"/>
    </source>
</evidence>
<dbReference type="Proteomes" id="UP000815325">
    <property type="component" value="Unassembled WGS sequence"/>
</dbReference>
<feature type="coiled-coil region" evidence="2">
    <location>
        <begin position="570"/>
        <end position="677"/>
    </location>
</feature>
<dbReference type="SUPFAM" id="SSF57997">
    <property type="entry name" value="Tropomyosin"/>
    <property type="match status" value="1"/>
</dbReference>
<feature type="domain" description="RecF/RecN/SMC N-terminal" evidence="4">
    <location>
        <begin position="103"/>
        <end position="1016"/>
    </location>
</feature>
<dbReference type="InterPro" id="IPR003395">
    <property type="entry name" value="RecF/RecN/SMC_N"/>
</dbReference>
<organism evidence="5 6">
    <name type="scientific">Dunaliella salina</name>
    <name type="common">Green alga</name>
    <name type="synonym">Protococcus salinus</name>
    <dbReference type="NCBI Taxonomy" id="3046"/>
    <lineage>
        <taxon>Eukaryota</taxon>
        <taxon>Viridiplantae</taxon>
        <taxon>Chlorophyta</taxon>
        <taxon>core chlorophytes</taxon>
        <taxon>Chlorophyceae</taxon>
        <taxon>CS clade</taxon>
        <taxon>Chlamydomonadales</taxon>
        <taxon>Dunaliellaceae</taxon>
        <taxon>Dunaliella</taxon>
    </lineage>
</organism>
<gene>
    <name evidence="5" type="ORF">DUNSADRAFT_5186</name>
</gene>
<dbReference type="SUPFAM" id="SSF52540">
    <property type="entry name" value="P-loop containing nucleoside triphosphate hydrolases"/>
    <property type="match status" value="2"/>
</dbReference>
<feature type="coiled-coil region" evidence="2">
    <location>
        <begin position="60"/>
        <end position="94"/>
    </location>
</feature>
<dbReference type="Gene3D" id="3.30.70.1620">
    <property type="match status" value="1"/>
</dbReference>
<dbReference type="Gene3D" id="1.20.1060.20">
    <property type="match status" value="1"/>
</dbReference>
<sequence length="1102" mass="119366">MSELQGAREALRDIKTNVVKLRQLIASDDHKLASLERAGHIHQAIQEVSCSLAHCYKQQQAAAIVRAADAEAEVAALQDNLGSLKEQLQILESKERAASMASSNVRGKGSKVGESSVLAVLKEQVVLEEQVKQAEARLRAAQQHAAEYAQNTAELQRLHLMSQAQAQGVHNLESRTEELRAQVAEAEIAQGGTDLQDLLASTQDLLAMSHTALEESRSAQRQKEARLEQLKADLQASEAELQRQEQHLGVLNASKPAAMASIPKLRAQLERNQDQAQALQTSYQETQVRTQVLQASLGGLSPSFPSTPHHRSQASPLAARAAAPAIRRLHELFEFKPCASGNESETSANKAPETGRKREQQQQQQQSITHLCTALSVVAGSSLHVLVVPDSSSANHILSDPRATLRDTAMLQEKKQDSRVLRIWPLDRITCRDITDLQRRAQAEMGTGRVILPMDLLDFKPEHKTVMLRAFGASVIALDDTTAAELASKYGLSSVTPAGTVSKCGTVSGGFQGWGSSSESHTEALLKQKVELAEAKALGRAQASKLKETRDEAGSLEAQIASALCSIEQAQSQQEAVADAKKALHQLRAQADGEQESSHVVRTQVQHAQADMERYSNLLSNYQQLAKAGSADAAVLEQQMAMKAENEQALQTAEAELKALQQQNQATLAKQQLLQERQHALILLLGASAAQPSDNTLSDDSSAQRAADLRLEELAAALSTQQELLAAVKQRATAAEAAQQADYRLYQELEARLHEVSCKKLAVQNEEKSLVEKLVSVQEQLREQRGALKQLRKAMARLQKEFPEVLLAFNQSLQPGGSASAQGLPDADSMQKKLVALRRELDSLDIMQMSVTEHAQYTERRDSVRLFEERWAALASGADLLEAGIKESQSKVLHTHHQVSHSIGVRFEALCSMLLPGLQFRLSNSSASAMDAGGYQVESENKEDGVAIQLRGIKETSGSWSQSLEQLSGGQRTMVSLSLLLSAACEGSRSNVLLMDEVDAALDEHNQALVANLCHALAHGCLSERKGSSAGAHLVQKGNRVSKNSSCGNSHMQLICVSHHAAFQKACDALVQVSMQGNSTCVSSKLPASCTGVIWSLGKTAT</sequence>
<protein>
    <recommendedName>
        <fullName evidence="4">RecF/RecN/SMC N-terminal domain-containing protein</fullName>
    </recommendedName>
</protein>
<dbReference type="InterPro" id="IPR036277">
    <property type="entry name" value="SMC_hinge_sf"/>
</dbReference>
<dbReference type="InterPro" id="IPR027417">
    <property type="entry name" value="P-loop_NTPase"/>
</dbReference>
<dbReference type="EMBL" id="MU069635">
    <property type="protein sequence ID" value="KAF5836957.1"/>
    <property type="molecule type" value="Genomic_DNA"/>
</dbReference>
<evidence type="ECO:0000313" key="6">
    <source>
        <dbReference type="Proteomes" id="UP000815325"/>
    </source>
</evidence>
<comment type="caution">
    <text evidence="5">The sequence shown here is derived from an EMBL/GenBank/DDBJ whole genome shotgun (WGS) entry which is preliminary data.</text>
</comment>
<reference evidence="5" key="1">
    <citation type="submission" date="2017-08" db="EMBL/GenBank/DDBJ databases">
        <authorList>
            <person name="Polle J.E."/>
            <person name="Barry K."/>
            <person name="Cushman J."/>
            <person name="Schmutz J."/>
            <person name="Tran D."/>
            <person name="Hathwaick L.T."/>
            <person name="Yim W.C."/>
            <person name="Jenkins J."/>
            <person name="Mckie-Krisberg Z.M."/>
            <person name="Prochnik S."/>
            <person name="Lindquist E."/>
            <person name="Dockter R.B."/>
            <person name="Adam C."/>
            <person name="Molina H."/>
            <person name="Bunkerborg J."/>
            <person name="Jin E."/>
            <person name="Buchheim M."/>
            <person name="Magnuson J."/>
        </authorList>
    </citation>
    <scope>NUCLEOTIDE SEQUENCE</scope>
    <source>
        <strain evidence="5">CCAP 19/18</strain>
    </source>
</reference>
<evidence type="ECO:0000256" key="2">
    <source>
        <dbReference type="SAM" id="Coils"/>
    </source>
</evidence>
<dbReference type="PANTHER" id="PTHR43977">
    <property type="entry name" value="STRUCTURAL MAINTENANCE OF CHROMOSOMES PROTEIN 3"/>
    <property type="match status" value="1"/>
</dbReference>